<dbReference type="PANTHER" id="PTHR30319">
    <property type="entry name" value="PHENYLACETIC ACID REGULATOR-RELATED TRANSCRIPTIONAL REPRESSOR"/>
    <property type="match status" value="1"/>
</dbReference>
<organism evidence="4 5">
    <name type="scientific">Nocardia albiluteola</name>
    <dbReference type="NCBI Taxonomy" id="2842303"/>
    <lineage>
        <taxon>Bacteria</taxon>
        <taxon>Bacillati</taxon>
        <taxon>Actinomycetota</taxon>
        <taxon>Actinomycetes</taxon>
        <taxon>Mycobacteriales</taxon>
        <taxon>Nocardiaceae</taxon>
        <taxon>Nocardia</taxon>
    </lineage>
</organism>
<dbReference type="EMBL" id="JAHKNI010000018">
    <property type="protein sequence ID" value="MBU3067073.1"/>
    <property type="molecule type" value="Genomic_DNA"/>
</dbReference>
<evidence type="ECO:0000259" key="3">
    <source>
        <dbReference type="Pfam" id="PF20803"/>
    </source>
</evidence>
<proteinExistence type="predicted"/>
<comment type="caution">
    <text evidence="4">The sequence shown here is derived from an EMBL/GenBank/DDBJ whole genome shotgun (WGS) entry which is preliminary data.</text>
</comment>
<dbReference type="Gene3D" id="1.10.10.10">
    <property type="entry name" value="Winged helix-like DNA-binding domain superfamily/Winged helix DNA-binding domain"/>
    <property type="match status" value="1"/>
</dbReference>
<dbReference type="PIRSF" id="PIRSF020623">
    <property type="entry name" value="PaaX"/>
    <property type="match status" value="1"/>
</dbReference>
<protein>
    <submittedName>
        <fullName evidence="4">PaaX family transcriptional regulator</fullName>
    </submittedName>
</protein>
<feature type="domain" description="Transcriptional repressor PaaX-like C-terminal" evidence="2">
    <location>
        <begin position="199"/>
        <end position="281"/>
    </location>
</feature>
<feature type="domain" description="Transcriptional repressor PaaX-like central Cas2-like" evidence="3">
    <location>
        <begin position="113"/>
        <end position="195"/>
    </location>
</feature>
<reference evidence="4 5" key="1">
    <citation type="submission" date="2021-06" db="EMBL/GenBank/DDBJ databases">
        <title>Actinomycetes sequencing.</title>
        <authorList>
            <person name="Shan Q."/>
        </authorList>
    </citation>
    <scope>NUCLEOTIDE SEQUENCE [LARGE SCALE GENOMIC DNA]</scope>
    <source>
        <strain evidence="4 5">NEAU-G5</strain>
    </source>
</reference>
<dbReference type="RefSeq" id="WP_215923161.1">
    <property type="nucleotide sequence ID" value="NZ_JAHKNI010000018.1"/>
</dbReference>
<dbReference type="Pfam" id="PF07848">
    <property type="entry name" value="PaaX"/>
    <property type="match status" value="1"/>
</dbReference>
<dbReference type="InterPro" id="IPR012906">
    <property type="entry name" value="PaaX-like_N"/>
</dbReference>
<dbReference type="Gene3D" id="3.30.70.2650">
    <property type="match status" value="1"/>
</dbReference>
<dbReference type="Pfam" id="PF20803">
    <property type="entry name" value="PaaX_M"/>
    <property type="match status" value="1"/>
</dbReference>
<dbReference type="Gene3D" id="1.20.58.1460">
    <property type="match status" value="1"/>
</dbReference>
<evidence type="ECO:0000259" key="1">
    <source>
        <dbReference type="Pfam" id="PF07848"/>
    </source>
</evidence>
<gene>
    <name evidence="4" type="ORF">KO481_36825</name>
</gene>
<dbReference type="InterPro" id="IPR011965">
    <property type="entry name" value="PaaX_trns_reg"/>
</dbReference>
<evidence type="ECO:0000259" key="2">
    <source>
        <dbReference type="Pfam" id="PF08223"/>
    </source>
</evidence>
<dbReference type="InterPro" id="IPR013225">
    <property type="entry name" value="PaaX_C"/>
</dbReference>
<dbReference type="Pfam" id="PF08223">
    <property type="entry name" value="PaaX_C"/>
    <property type="match status" value="1"/>
</dbReference>
<dbReference type="InterPro" id="IPR036388">
    <property type="entry name" value="WH-like_DNA-bd_sf"/>
</dbReference>
<accession>A0ABS6BA99</accession>
<sequence length="288" mass="31893">MTERSTEDAGAVPALSRRREVGEASARSLLMTILGEFALPSGEPVWTSTLVRVLGLAGVEEKSARQSLARTAAEGWLSPDRVGRRVRWNLTDAGRRLLVEGAERIYSFGSAEQSWDGRWLVVLISIPESMRGLRHKLRTQFSWAGFGSPSPGVWITPHTATEAEARTVIEDLDLADKAMSFVAEYGMLGNQRDMVTAAWDLDEVERHYEDFIAGFADLAPATPDEILTAQIQLVQEWRRFPFLDPQLPETLLPRPWSGTAATTLFHDRHGAWAEAAGPHWAELAATDS</sequence>
<name>A0ABS6BA99_9NOCA</name>
<dbReference type="Proteomes" id="UP000733379">
    <property type="component" value="Unassembled WGS sequence"/>
</dbReference>
<evidence type="ECO:0000313" key="5">
    <source>
        <dbReference type="Proteomes" id="UP000733379"/>
    </source>
</evidence>
<keyword evidence="5" id="KW-1185">Reference proteome</keyword>
<dbReference type="PANTHER" id="PTHR30319:SF1">
    <property type="entry name" value="TRANSCRIPTIONAL REPRESSOR PAAX"/>
    <property type="match status" value="1"/>
</dbReference>
<evidence type="ECO:0000313" key="4">
    <source>
        <dbReference type="EMBL" id="MBU3067073.1"/>
    </source>
</evidence>
<feature type="domain" description="Transcriptional repressor PaaX-like N-terminal" evidence="1">
    <location>
        <begin position="25"/>
        <end position="94"/>
    </location>
</feature>
<dbReference type="InterPro" id="IPR048846">
    <property type="entry name" value="PaaX-like_central"/>
</dbReference>